<accession>A0A183GGG4</accession>
<sequence length="463" mass="53828">MWPADEAALWSHIAARESSTVGRRPDKVPTYWAAILHSMLSRSSHRPAPDLRKQLHGGLELSKGMLSCFLTEVIEAAGRINYLKIRTKSFDDAVSRHELTCLRKVLGHPLVDMESVSYDLNRKVTEEYLVDMVKIEKVICYVKENYIRNHIARYGTWPPCNIEETAPRALIRAHELGIDPNTPRHVCNYGPVSIDAYSAVDLQSNMLFIMLENAIPYLKNKTISLMRNRVFAEYINKLEQQQSSGHSWKDTRLLLAYLLNPAQLQDRVDYIKRYDQSPTLEELTDYLVIRVVPKEKELKVQYRGFGCKTLEDRFRSLAQEKNAMRYLDEYSHEQAMSLSELDLVKKRHVFRNLYKAYRGHRILYVLIHAKAWNNHFRRVTVDVVVRETSDRIFSVNIFSKTHLAYQRTLVYIPNGQQGYYWQGQDGGIEGLNQGTWVIVYIAQIKTPLEGYRTLTIYYVKGMT</sequence>
<reference evidence="2 3" key="1">
    <citation type="submission" date="2018-11" db="EMBL/GenBank/DDBJ databases">
        <authorList>
            <consortium name="Pathogen Informatics"/>
        </authorList>
    </citation>
    <scope>NUCLEOTIDE SEQUENCE [LARGE SCALE GENOMIC DNA]</scope>
</reference>
<dbReference type="InterPro" id="IPR014023">
    <property type="entry name" value="Mononeg_RNA_pol_cat"/>
</dbReference>
<dbReference type="EMBL" id="UZAH01033117">
    <property type="protein sequence ID" value="VDP26408.1"/>
    <property type="molecule type" value="Genomic_DNA"/>
</dbReference>
<dbReference type="GO" id="GO:0005524">
    <property type="term" value="F:ATP binding"/>
    <property type="evidence" value="ECO:0007669"/>
    <property type="project" value="InterPro"/>
</dbReference>
<dbReference type="Proteomes" id="UP000050761">
    <property type="component" value="Unassembled WGS sequence"/>
</dbReference>
<dbReference type="OrthoDB" id="7465656at2759"/>
<reference evidence="4" key="2">
    <citation type="submission" date="2019-09" db="UniProtKB">
        <authorList>
            <consortium name="WormBaseParasite"/>
        </authorList>
    </citation>
    <scope>IDENTIFICATION</scope>
</reference>
<feature type="domain" description="RdRp catalytic" evidence="1">
    <location>
        <begin position="361"/>
        <end position="463"/>
    </location>
</feature>
<evidence type="ECO:0000313" key="3">
    <source>
        <dbReference type="Proteomes" id="UP000050761"/>
    </source>
</evidence>
<dbReference type="GO" id="GO:0004482">
    <property type="term" value="F:mRNA 5'-cap (guanine-N7-)-methyltransferase activity"/>
    <property type="evidence" value="ECO:0007669"/>
    <property type="project" value="InterPro"/>
</dbReference>
<evidence type="ECO:0000259" key="1">
    <source>
        <dbReference type="PROSITE" id="PS50526"/>
    </source>
</evidence>
<dbReference type="Pfam" id="PF00946">
    <property type="entry name" value="Mononeg_RNA_pol"/>
    <property type="match status" value="1"/>
</dbReference>
<keyword evidence="3" id="KW-1185">Reference proteome</keyword>
<evidence type="ECO:0000313" key="2">
    <source>
        <dbReference type="EMBL" id="VDP26408.1"/>
    </source>
</evidence>
<evidence type="ECO:0000313" key="4">
    <source>
        <dbReference type="WBParaSite" id="HPBE_0002155601-mRNA-1"/>
    </source>
</evidence>
<protein>
    <submittedName>
        <fullName evidence="4">RdRp catalytic domain-containing protein</fullName>
    </submittedName>
</protein>
<dbReference type="AlphaFoldDB" id="A0A183GGG4"/>
<gene>
    <name evidence="2" type="ORF">HPBE_LOCUS21555</name>
</gene>
<dbReference type="WBParaSite" id="HPBE_0002155601-mRNA-1">
    <property type="protein sequence ID" value="HPBE_0002155601-mRNA-1"/>
    <property type="gene ID" value="HPBE_0002155601"/>
</dbReference>
<organism evidence="3 4">
    <name type="scientific">Heligmosomoides polygyrus</name>
    <name type="common">Parasitic roundworm</name>
    <dbReference type="NCBI Taxonomy" id="6339"/>
    <lineage>
        <taxon>Eukaryota</taxon>
        <taxon>Metazoa</taxon>
        <taxon>Ecdysozoa</taxon>
        <taxon>Nematoda</taxon>
        <taxon>Chromadorea</taxon>
        <taxon>Rhabditida</taxon>
        <taxon>Rhabditina</taxon>
        <taxon>Rhabditomorpha</taxon>
        <taxon>Strongyloidea</taxon>
        <taxon>Heligmosomidae</taxon>
        <taxon>Heligmosomoides</taxon>
    </lineage>
</organism>
<proteinExistence type="predicted"/>
<dbReference type="GO" id="GO:0003968">
    <property type="term" value="F:RNA-directed RNA polymerase activity"/>
    <property type="evidence" value="ECO:0007669"/>
    <property type="project" value="InterPro"/>
</dbReference>
<name>A0A183GGG4_HELPZ</name>
<dbReference type="PROSITE" id="PS50526">
    <property type="entry name" value="RDRP_SSRNA_NEG_NONSEG"/>
    <property type="match status" value="1"/>
</dbReference>
<accession>A0A3P8CY58</accession>